<keyword evidence="1" id="KW-1133">Transmembrane helix</keyword>
<dbReference type="HOGENOM" id="CLU_968450_0_0_2"/>
<evidence type="ECO:0000313" key="2">
    <source>
        <dbReference type="EMBL" id="AAL62862.1"/>
    </source>
</evidence>
<dbReference type="EnsemblBacteria" id="AAL62862">
    <property type="protein sequence ID" value="AAL62862"/>
    <property type="gene ID" value="PAE0558"/>
</dbReference>
<keyword evidence="1" id="KW-0812">Transmembrane</keyword>
<dbReference type="InParanoid" id="Q8ZYX9"/>
<reference evidence="2 3" key="1">
    <citation type="journal article" date="2002" name="Proc. Natl. Acad. Sci. U.S.A.">
        <title>Genome sequence of the hyperthermophilic crenarchaeon Pyrobaculum aerophilum.</title>
        <authorList>
            <person name="Fitz-Gibbon S.T."/>
            <person name="Ladner H."/>
            <person name="Kim U.J."/>
            <person name="Stetter K.O."/>
            <person name="Simon M.I."/>
            <person name="Miller J.H."/>
        </authorList>
    </citation>
    <scope>NUCLEOTIDE SEQUENCE [LARGE SCALE GENOMIC DNA]</scope>
    <source>
        <strain evidence="3">ATCC 51768 / DSM 7523 / JCM 9630 / CIP 104966 / NBRC 100827 / IM2</strain>
    </source>
</reference>
<proteinExistence type="predicted"/>
<dbReference type="EMBL" id="AE009441">
    <property type="protein sequence ID" value="AAL62862.1"/>
    <property type="molecule type" value="Genomic_DNA"/>
</dbReference>
<dbReference type="Proteomes" id="UP000002439">
    <property type="component" value="Chromosome"/>
</dbReference>
<gene>
    <name evidence="2" type="ordered locus">PAE0558</name>
</gene>
<dbReference type="PATRIC" id="fig|178306.9.peg.405"/>
<dbReference type="KEGG" id="pai:PAE0558"/>
<accession>Q8ZYX9</accession>
<sequence length="290" mass="30583">MPTDAPVGCATVLDRALPPFATGTVLAGLGYSAAAGIALAGGWPLAVVLAAAPTAYIARRVQKLRTLRRVAKVIDCDGRLAKPLRVVPGYVASAYTLRAGVPPAAVRGLEFRPAGGELVAHSLTWEHARGYEVLATVPSVYAWLPAYQVLDPCCAYVARLGPELVPQRGPVRLKAESPDGDYAEAAAEVRGSSLCAQVQFAPVRARSARVDLYVRGAYALTVISTSGGTAEACVDVAGRPGIYVFREPISSARPFGLNDYGVLGLGAAGYAVRLVIDMPRRRDYYTEAEI</sequence>
<evidence type="ECO:0000313" key="3">
    <source>
        <dbReference type="Proteomes" id="UP000002439"/>
    </source>
</evidence>
<dbReference type="eggNOG" id="arCOG06986">
    <property type="taxonomic scope" value="Archaea"/>
</dbReference>
<name>Q8ZYX9_PYRAE</name>
<keyword evidence="3" id="KW-1185">Reference proteome</keyword>
<organism evidence="2 3">
    <name type="scientific">Pyrobaculum aerophilum (strain ATCC 51768 / DSM 7523 / JCM 9630 / CIP 104966 / NBRC 100827 / IM2)</name>
    <dbReference type="NCBI Taxonomy" id="178306"/>
    <lineage>
        <taxon>Archaea</taxon>
        <taxon>Thermoproteota</taxon>
        <taxon>Thermoprotei</taxon>
        <taxon>Thermoproteales</taxon>
        <taxon>Thermoproteaceae</taxon>
        <taxon>Pyrobaculum</taxon>
    </lineage>
</organism>
<feature type="transmembrane region" description="Helical" evidence="1">
    <location>
        <begin position="33"/>
        <end position="58"/>
    </location>
</feature>
<protein>
    <submittedName>
        <fullName evidence="2">Conserved within P. aerophilum</fullName>
    </submittedName>
</protein>
<dbReference type="AlphaFoldDB" id="Q8ZYX9"/>
<evidence type="ECO:0000256" key="1">
    <source>
        <dbReference type="SAM" id="Phobius"/>
    </source>
</evidence>
<keyword evidence="1" id="KW-0472">Membrane</keyword>